<dbReference type="EMBL" id="CP086654">
    <property type="protein sequence ID" value="UEX90312.1"/>
    <property type="molecule type" value="Genomic_DNA"/>
</dbReference>
<reference evidence="2 3" key="1">
    <citation type="journal article" date="2022" name="Pathogens">
        <title>Staphylococcus ratti sp. nov. Isolated from a Lab Rat.</title>
        <authorList>
            <person name="Kovarovic V."/>
            <person name="Sedlacek I."/>
            <person name="Petras P."/>
            <person name="Kralova S."/>
            <person name="Maslanova I."/>
            <person name="Svec P."/>
            <person name="Neumann-Schaal M."/>
            <person name="Botka T."/>
            <person name="Gelbicova T."/>
            <person name="Stankova E."/>
            <person name="Doskar J."/>
            <person name="Pantucek R."/>
        </authorList>
    </citation>
    <scope>NUCLEOTIDE SEQUENCE [LARGE SCALE GENOMIC DNA]</scope>
    <source>
        <strain evidence="2 3">CCM 9025</strain>
    </source>
</reference>
<protein>
    <submittedName>
        <fullName evidence="2">Uncharacterized protein</fullName>
    </submittedName>
</protein>
<feature type="transmembrane region" description="Helical" evidence="1">
    <location>
        <begin position="12"/>
        <end position="31"/>
    </location>
</feature>
<keyword evidence="1" id="KW-1133">Transmembrane helix</keyword>
<dbReference type="Proteomes" id="UP001197626">
    <property type="component" value="Chromosome"/>
</dbReference>
<keyword evidence="1" id="KW-0812">Transmembrane</keyword>
<evidence type="ECO:0000313" key="2">
    <source>
        <dbReference type="EMBL" id="UEX90312.1"/>
    </source>
</evidence>
<sequence>MKNQIFLPYEYVAIVAGLIVLFATVLHLFHIIPLAQIAKDTLIAVLFISMGILMLKTQRILGILIIFWGIMLVWPYLI</sequence>
<feature type="transmembrane region" description="Helical" evidence="1">
    <location>
        <begin position="60"/>
        <end position="77"/>
    </location>
</feature>
<keyword evidence="1" id="KW-0472">Membrane</keyword>
<evidence type="ECO:0000313" key="3">
    <source>
        <dbReference type="Proteomes" id="UP001197626"/>
    </source>
</evidence>
<gene>
    <name evidence="2" type="ORF">LN051_01165</name>
</gene>
<feature type="transmembrane region" description="Helical" evidence="1">
    <location>
        <begin position="37"/>
        <end position="55"/>
    </location>
</feature>
<name>A0ABY3PDE0_9STAP</name>
<keyword evidence="3" id="KW-1185">Reference proteome</keyword>
<proteinExistence type="predicted"/>
<organism evidence="2 3">
    <name type="scientific">Staphylococcus ratti</name>
    <dbReference type="NCBI Taxonomy" id="2892440"/>
    <lineage>
        <taxon>Bacteria</taxon>
        <taxon>Bacillati</taxon>
        <taxon>Bacillota</taxon>
        <taxon>Bacilli</taxon>
        <taxon>Bacillales</taxon>
        <taxon>Staphylococcaceae</taxon>
        <taxon>Staphylococcus</taxon>
    </lineage>
</organism>
<accession>A0ABY3PDE0</accession>
<evidence type="ECO:0000256" key="1">
    <source>
        <dbReference type="SAM" id="Phobius"/>
    </source>
</evidence>
<dbReference type="RefSeq" id="WP_229292808.1">
    <property type="nucleotide sequence ID" value="NZ_CP086654.1"/>
</dbReference>